<name>A0ABV3PVL5_9HYPH</name>
<comment type="caution">
    <text evidence="1">The sequence shown here is derived from an EMBL/GenBank/DDBJ whole genome shotgun (WGS) entry which is preliminary data.</text>
</comment>
<proteinExistence type="predicted"/>
<dbReference type="EMBL" id="JBFNQD010000016">
    <property type="protein sequence ID" value="MEW9309669.1"/>
    <property type="molecule type" value="Genomic_DNA"/>
</dbReference>
<organism evidence="1 2">
    <name type="scientific">Labrys neptuniae</name>
    <dbReference type="NCBI Taxonomy" id="376174"/>
    <lineage>
        <taxon>Bacteria</taxon>
        <taxon>Pseudomonadati</taxon>
        <taxon>Pseudomonadota</taxon>
        <taxon>Alphaproteobacteria</taxon>
        <taxon>Hyphomicrobiales</taxon>
        <taxon>Xanthobacteraceae</taxon>
        <taxon>Labrys</taxon>
    </lineage>
</organism>
<dbReference type="Proteomes" id="UP001555786">
    <property type="component" value="Unassembled WGS sequence"/>
</dbReference>
<protein>
    <submittedName>
        <fullName evidence="1">Uncharacterized protein</fullName>
    </submittedName>
</protein>
<accession>A0ABV3PVL5</accession>
<sequence>MLRDNQELARTIIALQKAGGWVENRASLLAIGLVLSGADGLSWLTRRLFLRRQLLPPETQGLLRMAAGLNKVGVVLLRRHLRRYSRHRA</sequence>
<keyword evidence="2" id="KW-1185">Reference proteome</keyword>
<dbReference type="RefSeq" id="WP_367626296.1">
    <property type="nucleotide sequence ID" value="NZ_JBFNQD010000016.1"/>
</dbReference>
<evidence type="ECO:0000313" key="1">
    <source>
        <dbReference type="EMBL" id="MEW9309669.1"/>
    </source>
</evidence>
<reference evidence="1 2" key="1">
    <citation type="submission" date="2024-07" db="EMBL/GenBank/DDBJ databases">
        <title>Description of Labrys sedimenti sp. nov., isolated from a diclofenac-degrading enrichment culture.</title>
        <authorList>
            <person name="Tancsics A."/>
            <person name="Csepanyi A."/>
        </authorList>
    </citation>
    <scope>NUCLEOTIDE SEQUENCE [LARGE SCALE GENOMIC DNA]</scope>
    <source>
        <strain evidence="1 2">LMG 23578</strain>
    </source>
</reference>
<gene>
    <name evidence="1" type="ORF">ABXS05_29220</name>
</gene>
<evidence type="ECO:0000313" key="2">
    <source>
        <dbReference type="Proteomes" id="UP001555786"/>
    </source>
</evidence>